<proteinExistence type="predicted"/>
<feature type="region of interest" description="Disordered" evidence="1">
    <location>
        <begin position="1"/>
        <end position="41"/>
    </location>
</feature>
<feature type="compositionally biased region" description="Polar residues" evidence="1">
    <location>
        <begin position="7"/>
        <end position="25"/>
    </location>
</feature>
<dbReference type="AlphaFoldDB" id="A0ABD1XEN3"/>
<evidence type="ECO:0000313" key="4">
    <source>
        <dbReference type="Proteomes" id="UP001605036"/>
    </source>
</evidence>
<dbReference type="Pfam" id="PF21859">
    <property type="entry name" value="Replitron_HUH"/>
    <property type="match status" value="1"/>
</dbReference>
<name>A0ABD1XEN3_9MARC</name>
<organism evidence="3 4">
    <name type="scientific">Riccia fluitans</name>
    <dbReference type="NCBI Taxonomy" id="41844"/>
    <lineage>
        <taxon>Eukaryota</taxon>
        <taxon>Viridiplantae</taxon>
        <taxon>Streptophyta</taxon>
        <taxon>Embryophyta</taxon>
        <taxon>Marchantiophyta</taxon>
        <taxon>Marchantiopsida</taxon>
        <taxon>Marchantiidae</taxon>
        <taxon>Marchantiales</taxon>
        <taxon>Ricciaceae</taxon>
        <taxon>Riccia</taxon>
    </lineage>
</organism>
<evidence type="ECO:0000259" key="2">
    <source>
        <dbReference type="Pfam" id="PF21859"/>
    </source>
</evidence>
<reference evidence="3 4" key="1">
    <citation type="submission" date="2024-09" db="EMBL/GenBank/DDBJ databases">
        <title>Chromosome-scale assembly of Riccia fluitans.</title>
        <authorList>
            <person name="Paukszto L."/>
            <person name="Sawicki J."/>
            <person name="Karawczyk K."/>
            <person name="Piernik-Szablinska J."/>
            <person name="Szczecinska M."/>
            <person name="Mazdziarz M."/>
        </authorList>
    </citation>
    <scope>NUCLEOTIDE SEQUENCE [LARGE SCALE GENOMIC DNA]</scope>
    <source>
        <strain evidence="3">Rf_01</strain>
        <tissue evidence="3">Aerial parts of the thallus</tissue>
    </source>
</reference>
<evidence type="ECO:0000313" key="3">
    <source>
        <dbReference type="EMBL" id="KAL2607401.1"/>
    </source>
</evidence>
<accession>A0ABD1XEN3</accession>
<dbReference type="EMBL" id="JBHFFA010000008">
    <property type="protein sequence ID" value="KAL2607401.1"/>
    <property type="molecule type" value="Genomic_DNA"/>
</dbReference>
<dbReference type="Proteomes" id="UP001605036">
    <property type="component" value="Unassembled WGS sequence"/>
</dbReference>
<protein>
    <recommendedName>
        <fullName evidence="2">Replitron HUH endonuclease domain-containing protein</fullName>
    </recommendedName>
</protein>
<gene>
    <name evidence="3" type="ORF">R1flu_025974</name>
</gene>
<dbReference type="InterPro" id="IPR054424">
    <property type="entry name" value="Replitron_HUH"/>
</dbReference>
<keyword evidence="4" id="KW-1185">Reference proteome</keyword>
<evidence type="ECO:0000256" key="1">
    <source>
        <dbReference type="SAM" id="MobiDB-lite"/>
    </source>
</evidence>
<feature type="domain" description="Replitron HUH endonuclease" evidence="2">
    <location>
        <begin position="94"/>
        <end position="207"/>
    </location>
</feature>
<comment type="caution">
    <text evidence="3">The sequence shown here is derived from an EMBL/GenBank/DDBJ whole genome shotgun (WGS) entry which is preliminary data.</text>
</comment>
<sequence>MKRRFNEVNSHQNVHENPTVKWTETQKQKPKAAAKDWKQMNENNPQMKRMNARRHLSDNKVQQANEDLPKIRKSRHVPEKVFDISLMIGVPGTNIDTEIFELLVSFVDQRVEMGVLALERGDAFLQLHVQGMMRLKTSSTRSLKAEIKSWIGWDYHGPIGGSICIKPLRNRGLHTVIGLIGYCLKYEGLDHFHFYSKNVSMSRKMKGEGFTISTALPSINIESS</sequence>